<protein>
    <submittedName>
        <fullName evidence="3">Tetratricopeptide repeat protein</fullName>
    </submittedName>
</protein>
<keyword evidence="2" id="KW-0472">Membrane</keyword>
<dbReference type="GO" id="GO:0005886">
    <property type="term" value="C:plasma membrane"/>
    <property type="evidence" value="ECO:0007669"/>
    <property type="project" value="TreeGrafter"/>
</dbReference>
<evidence type="ECO:0000313" key="6">
    <source>
        <dbReference type="Proteomes" id="UP001271263"/>
    </source>
</evidence>
<evidence type="ECO:0000313" key="5">
    <source>
        <dbReference type="Proteomes" id="UP001259340"/>
    </source>
</evidence>
<dbReference type="InterPro" id="IPR051263">
    <property type="entry name" value="C-type_cytochrome_biogenesis"/>
</dbReference>
<reference evidence="4 6" key="1">
    <citation type="journal article" date="2022" name="bioRxiv">
        <title>Prophages regulate Shewanella fidelis 3313 motility and biofilm formation: implications for gut colonization dynamics in Ciona robusta.</title>
        <authorList>
            <person name="Natarajan O."/>
            <person name="Gibboney S.L."/>
            <person name="Young M.N."/>
            <person name="Lim S.J."/>
            <person name="Pluta N."/>
            <person name="Atkinson C.G."/>
            <person name="Leigh B.A."/>
            <person name="Liberti A."/>
            <person name="Kees E.D."/>
            <person name="Breitbart M."/>
            <person name="Gralnick J.A."/>
            <person name="Dishaw L.J."/>
        </authorList>
    </citation>
    <scope>NUCLEOTIDE SEQUENCE [LARGE SCALE GENOMIC DNA]</scope>
    <source>
        <strain evidence="4 6">JG4066</strain>
    </source>
</reference>
<keyword evidence="6" id="KW-1185">Reference proteome</keyword>
<dbReference type="Pfam" id="PF14559">
    <property type="entry name" value="TPR_19"/>
    <property type="match status" value="1"/>
</dbReference>
<dbReference type="EMBL" id="JAPMLE010000001">
    <property type="protein sequence ID" value="MDR8525323.1"/>
    <property type="molecule type" value="Genomic_DNA"/>
</dbReference>
<dbReference type="PANTHER" id="PTHR47870:SF1">
    <property type="entry name" value="CYTOCHROME C-TYPE BIOGENESIS PROTEIN CCMH"/>
    <property type="match status" value="1"/>
</dbReference>
<name>A0AAW8NQ75_9GAMM</name>
<reference evidence="3" key="2">
    <citation type="submission" date="2022-11" db="EMBL/GenBank/DDBJ databases">
        <title>Prophages regulate Shewanella fidelis motility and biofilm formation: implications for gut colonization dynamics in Ciona robusta.</title>
        <authorList>
            <person name="Natarajan O."/>
            <person name="Gibboney S.L."/>
            <person name="Young M.N."/>
            <person name="Lim S.J."/>
            <person name="Pluta N."/>
            <person name="Atkinson C.G.F."/>
            <person name="Leigh B.A."/>
            <person name="Liberti A."/>
            <person name="Kees E."/>
            <person name="Breitbart M."/>
            <person name="Gralnick J."/>
            <person name="Dishaw L.J."/>
        </authorList>
    </citation>
    <scope>NUCLEOTIDE SEQUENCE</scope>
    <source>
        <strain evidence="3">3313</strain>
    </source>
</reference>
<keyword evidence="2" id="KW-1133">Transmembrane helix</keyword>
<dbReference type="Proteomes" id="UP001271263">
    <property type="component" value="Unassembled WGS sequence"/>
</dbReference>
<dbReference type="Gene3D" id="1.25.40.10">
    <property type="entry name" value="Tetratricopeptide repeat domain"/>
    <property type="match status" value="1"/>
</dbReference>
<proteinExistence type="predicted"/>
<dbReference type="InterPro" id="IPR011990">
    <property type="entry name" value="TPR-like_helical_dom_sf"/>
</dbReference>
<organism evidence="3 5">
    <name type="scientific">Shewanella fidelis</name>
    <dbReference type="NCBI Taxonomy" id="173509"/>
    <lineage>
        <taxon>Bacteria</taxon>
        <taxon>Pseudomonadati</taxon>
        <taxon>Pseudomonadota</taxon>
        <taxon>Gammaproteobacteria</taxon>
        <taxon>Alteromonadales</taxon>
        <taxon>Shewanellaceae</taxon>
        <taxon>Shewanella</taxon>
    </lineage>
</organism>
<dbReference type="EMBL" id="JAPMLD010000010">
    <property type="protein sequence ID" value="MDW4825968.1"/>
    <property type="molecule type" value="Genomic_DNA"/>
</dbReference>
<gene>
    <name evidence="3" type="ORF">OS133_17030</name>
    <name evidence="4" type="ORF">OS134_18010</name>
</gene>
<evidence type="ECO:0000256" key="2">
    <source>
        <dbReference type="SAM" id="Phobius"/>
    </source>
</evidence>
<sequence>MNTLLISISLIIFCLLALLYCHHYRYGNEVLSLEKEVEHFFGSNINIEPIAVKQNNNYYFGSIGLFIISVSALLYLTIGSYEKLDSAQVDYNIDYLLVADINKGQKLAEENPGDPVVLLGLAQSYIDGGLYSDAIATLDQLLAIDNQNTEALGLKATSMYYRDDRVINMDTSLVIARALTLHHEELNTRLLLANDAYLKGNYQKAISNWEIVLTNKKQMFNRDAINYAIEKSKGFLMQIKPAAAH</sequence>
<accession>A0AAW8NQ75</accession>
<dbReference type="Proteomes" id="UP001259340">
    <property type="component" value="Unassembled WGS sequence"/>
</dbReference>
<comment type="caution">
    <text evidence="3">The sequence shown here is derived from an EMBL/GenBank/DDBJ whole genome shotgun (WGS) entry which is preliminary data.</text>
</comment>
<dbReference type="AlphaFoldDB" id="A0AAW8NQ75"/>
<dbReference type="SMART" id="SM00028">
    <property type="entry name" value="TPR"/>
    <property type="match status" value="2"/>
</dbReference>
<keyword evidence="1" id="KW-0201">Cytochrome c-type biogenesis</keyword>
<dbReference type="RefSeq" id="WP_310655534.1">
    <property type="nucleotide sequence ID" value="NZ_JAPMLA010000012.1"/>
</dbReference>
<evidence type="ECO:0000313" key="4">
    <source>
        <dbReference type="EMBL" id="MDW4825968.1"/>
    </source>
</evidence>
<dbReference type="SUPFAM" id="SSF48452">
    <property type="entry name" value="TPR-like"/>
    <property type="match status" value="1"/>
</dbReference>
<keyword evidence="2" id="KW-0812">Transmembrane</keyword>
<feature type="transmembrane region" description="Helical" evidence="2">
    <location>
        <begin position="58"/>
        <end position="78"/>
    </location>
</feature>
<evidence type="ECO:0000256" key="1">
    <source>
        <dbReference type="ARBA" id="ARBA00022748"/>
    </source>
</evidence>
<dbReference type="PANTHER" id="PTHR47870">
    <property type="entry name" value="CYTOCHROME C-TYPE BIOGENESIS PROTEIN CCMH"/>
    <property type="match status" value="1"/>
</dbReference>
<evidence type="ECO:0000313" key="3">
    <source>
        <dbReference type="EMBL" id="MDR8525323.1"/>
    </source>
</evidence>
<dbReference type="GO" id="GO:0017004">
    <property type="term" value="P:cytochrome complex assembly"/>
    <property type="evidence" value="ECO:0007669"/>
    <property type="project" value="UniProtKB-KW"/>
</dbReference>
<dbReference type="InterPro" id="IPR019734">
    <property type="entry name" value="TPR_rpt"/>
</dbReference>